<dbReference type="PROSITE" id="PS51257">
    <property type="entry name" value="PROKAR_LIPOPROTEIN"/>
    <property type="match status" value="1"/>
</dbReference>
<gene>
    <name evidence="1" type="ORF">Drose_04435</name>
</gene>
<protein>
    <recommendedName>
        <fullName evidence="3">Lipoprotein</fullName>
    </recommendedName>
</protein>
<keyword evidence="2" id="KW-1185">Reference proteome</keyword>
<dbReference type="RefSeq" id="WP_260726894.1">
    <property type="nucleotide sequence ID" value="NZ_BAAABS010000070.1"/>
</dbReference>
<dbReference type="Proteomes" id="UP001058271">
    <property type="component" value="Chromosome"/>
</dbReference>
<organism evidence="1 2">
    <name type="scientific">Dactylosporangium roseum</name>
    <dbReference type="NCBI Taxonomy" id="47989"/>
    <lineage>
        <taxon>Bacteria</taxon>
        <taxon>Bacillati</taxon>
        <taxon>Actinomycetota</taxon>
        <taxon>Actinomycetes</taxon>
        <taxon>Micromonosporales</taxon>
        <taxon>Micromonosporaceae</taxon>
        <taxon>Dactylosporangium</taxon>
    </lineage>
</organism>
<proteinExistence type="predicted"/>
<evidence type="ECO:0000313" key="1">
    <source>
        <dbReference type="EMBL" id="UWZ37537.1"/>
    </source>
</evidence>
<accession>A0ABY5Z7T0</accession>
<evidence type="ECO:0000313" key="2">
    <source>
        <dbReference type="Proteomes" id="UP001058271"/>
    </source>
</evidence>
<name>A0ABY5Z7T0_9ACTN</name>
<reference evidence="1" key="1">
    <citation type="submission" date="2021-04" db="EMBL/GenBank/DDBJ databases">
        <title>Biosynthetic gene clusters of Dactylosporangioum roseum.</title>
        <authorList>
            <person name="Hartkoorn R.C."/>
            <person name="Beaudoing E."/>
            <person name="Hot D."/>
            <person name="Moureu S."/>
        </authorList>
    </citation>
    <scope>NUCLEOTIDE SEQUENCE</scope>
    <source>
        <strain evidence="1">NRRL B-16295</strain>
    </source>
</reference>
<dbReference type="EMBL" id="CP073721">
    <property type="protein sequence ID" value="UWZ37537.1"/>
    <property type="molecule type" value="Genomic_DNA"/>
</dbReference>
<sequence>MKELLIGACFVLAGCAAAVVGIFSRSTRSEPYPAAAAEPPPPLGAGDCAEQRIVAASDLDLTPARVNLLFALQVMPYTQDAKDYEAEVLRLYGIPDGPP</sequence>
<evidence type="ECO:0008006" key="3">
    <source>
        <dbReference type="Google" id="ProtNLM"/>
    </source>
</evidence>